<accession>A0ABN9T8N0</accession>
<feature type="non-terminal residue" evidence="2">
    <location>
        <position position="1473"/>
    </location>
</feature>
<keyword evidence="1" id="KW-0472">Membrane</keyword>
<dbReference type="Proteomes" id="UP001189429">
    <property type="component" value="Unassembled WGS sequence"/>
</dbReference>
<dbReference type="InterPro" id="IPR043128">
    <property type="entry name" value="Rev_trsase/Diguanyl_cyclase"/>
</dbReference>
<dbReference type="InterPro" id="IPR043502">
    <property type="entry name" value="DNA/RNA_pol_sf"/>
</dbReference>
<dbReference type="Gene3D" id="3.30.70.270">
    <property type="match status" value="1"/>
</dbReference>
<protein>
    <recommendedName>
        <fullName evidence="4">RNA-directed RNA polymerase</fullName>
    </recommendedName>
</protein>
<dbReference type="SUPFAM" id="SSF56672">
    <property type="entry name" value="DNA/RNA polymerases"/>
    <property type="match status" value="1"/>
</dbReference>
<evidence type="ECO:0000256" key="1">
    <source>
        <dbReference type="SAM" id="Phobius"/>
    </source>
</evidence>
<keyword evidence="3" id="KW-1185">Reference proteome</keyword>
<comment type="caution">
    <text evidence="2">The sequence shown here is derived from an EMBL/GenBank/DDBJ whole genome shotgun (WGS) entry which is preliminary data.</text>
</comment>
<evidence type="ECO:0000313" key="2">
    <source>
        <dbReference type="EMBL" id="CAK0841464.1"/>
    </source>
</evidence>
<sequence>DWPAHCMGQFPLEACLGYVSDFTVQLLPAEIARGAAVGLLQWYGGPALPSDALVSAGCEGWRTAAEGCEKRFDVAIDSCRTSASLGARLGLIVVPLLFFVGCCSCCAGFAVGGLRPGSFVLLKYAGDTTWHTRLLVREMDSETKWWFILTQDEDLYVERLEASDNGDVRAVRVCAAGGATPIGVHLSKMYGFDPPPVEADLDGLVSETEPWTASAGAKLSTPPGTVWVFAESAYGREKGGRAALNDTAVASGDRGALELEPGASIAIARVEIGREEEFRKEHTTKEMSMIDTETDARVMRVKYAGGSGKRHRGWKEVQDGISEVPLVDLPIEGPRTSSWCAAFLGRGAHGGTPLDHHRWWRHAAKLNAGDWGVAEHESVMKALTHAGSYDQLDLANLACTEHLCRRAQLIEFYYQHVSRELEREAAIAKQAREAREERELARRLGAALGARGLATPVQLYRSSALAVGGDRGALSLSLPPPLWMLGYRALELGADIVRFAAHWESSLAVGITQLSFWTAPAQGGAALTASELAANRVIDMGEPPKGLSSSAAFNEVVKSADYHGERVDVAAIDLCILSLLPEGHRPVPLAELLGSGGALGIECFCKELVWPSEVAAEIKASLDLRRPHMGRGLAQRPRLYANLVEALFKRGLIDFGTDVRCECSVFGVWKKSGKQRMAIDARLSNAHFVHSKETPLPTGAAFSEIDLEGEAEAWFAALDLKDAFYYIELPTQLRCYFGLPKVSAKKLNLPKGVLGLAVDGYLQPRFAAMPMGWTHTLYWAQLVHRRILTRASPDFEVEGFLTDNRVLPSVEKGVIGLYVDNFVAVGHSAEATNLPVARAAGAFRAAGLQPHEEVAAAQELELLGWQLRGGKQAGVQATDHRRWRLRLALEHALTRNKLSGHELRQLVGHVTFGALVQRPTLSCMNAVYPFSQKFPTEFRKVWPSVRRELRWARDLLALQVRPWRRELSGCVACTDASELGRGVVDAHLPAPVVREHGKWNERWRFKNGGELVSARVAAGFARTDASPPEQIPEFPVLPTENDMQGPEDQSKRAHRPGWPALTAATMARAAFLKESKVLDRKWSRVALCLGGRLRASAAAPTRRACTRGGPPAEAPCPRQCTRTSCLELRAPCRAPIVRMGRAAALRLAAHGAERGAHRTVLEMHAVAPKSRLQYSKMWESLQDWAEHHMLPLSPPSALDATLAEYLEYLYFEGHDAGMGAKVIAAVGFFVLEVSRHGPARLPRARLAAQGWLRLSPLRARQPIPAEVVTAIVVAMCARGERRAAAGTLLATTCYLRPGELAAVKLADLLPPGAFAGEGHVQWALQLNRFEEGGPSKTGRFDDSIVLDDPRHAALHRFLAQLKRTAHPEEPFIGMGQLHYAKLFGEMVNELRLNILGPPAPYQLRRAGASDDRASGQRMLVEIKKRGRWLSDSSVRRYEKGGRLREQLLRLPAGLQAHCRACRLMCGEILLGRS</sequence>
<evidence type="ECO:0000313" key="3">
    <source>
        <dbReference type="Proteomes" id="UP001189429"/>
    </source>
</evidence>
<evidence type="ECO:0008006" key="4">
    <source>
        <dbReference type="Google" id="ProtNLM"/>
    </source>
</evidence>
<feature type="non-terminal residue" evidence="2">
    <location>
        <position position="1"/>
    </location>
</feature>
<feature type="transmembrane region" description="Helical" evidence="1">
    <location>
        <begin position="89"/>
        <end position="114"/>
    </location>
</feature>
<keyword evidence="1" id="KW-0812">Transmembrane</keyword>
<gene>
    <name evidence="2" type="ORF">PCOR1329_LOCUS36665</name>
</gene>
<dbReference type="EMBL" id="CAUYUJ010014458">
    <property type="protein sequence ID" value="CAK0841464.1"/>
    <property type="molecule type" value="Genomic_DNA"/>
</dbReference>
<proteinExistence type="predicted"/>
<organism evidence="2 3">
    <name type="scientific">Prorocentrum cordatum</name>
    <dbReference type="NCBI Taxonomy" id="2364126"/>
    <lineage>
        <taxon>Eukaryota</taxon>
        <taxon>Sar</taxon>
        <taxon>Alveolata</taxon>
        <taxon>Dinophyceae</taxon>
        <taxon>Prorocentrales</taxon>
        <taxon>Prorocentraceae</taxon>
        <taxon>Prorocentrum</taxon>
    </lineage>
</organism>
<name>A0ABN9T8N0_9DINO</name>
<dbReference type="Gene3D" id="3.10.10.10">
    <property type="entry name" value="HIV Type 1 Reverse Transcriptase, subunit A, domain 1"/>
    <property type="match status" value="1"/>
</dbReference>
<keyword evidence="1" id="KW-1133">Transmembrane helix</keyword>
<reference evidence="2" key="1">
    <citation type="submission" date="2023-10" db="EMBL/GenBank/DDBJ databases">
        <authorList>
            <person name="Chen Y."/>
            <person name="Shah S."/>
            <person name="Dougan E. K."/>
            <person name="Thang M."/>
            <person name="Chan C."/>
        </authorList>
    </citation>
    <scope>NUCLEOTIDE SEQUENCE [LARGE SCALE GENOMIC DNA]</scope>
</reference>